<accession>A0A392RHQ6</accession>
<keyword evidence="2" id="KW-1185">Reference proteome</keyword>
<protein>
    <submittedName>
        <fullName evidence="1">Uncharacterized protein</fullName>
    </submittedName>
</protein>
<sequence length="74" mass="8431">YTVDYFGLSIGFRVVGSAHPKFGATESEEFFPEFANEQRVSVGDKASWDTMQFASGIEKYGRHSMSSIIWRKRC</sequence>
<organism evidence="1 2">
    <name type="scientific">Trifolium medium</name>
    <dbReference type="NCBI Taxonomy" id="97028"/>
    <lineage>
        <taxon>Eukaryota</taxon>
        <taxon>Viridiplantae</taxon>
        <taxon>Streptophyta</taxon>
        <taxon>Embryophyta</taxon>
        <taxon>Tracheophyta</taxon>
        <taxon>Spermatophyta</taxon>
        <taxon>Magnoliopsida</taxon>
        <taxon>eudicotyledons</taxon>
        <taxon>Gunneridae</taxon>
        <taxon>Pentapetalae</taxon>
        <taxon>rosids</taxon>
        <taxon>fabids</taxon>
        <taxon>Fabales</taxon>
        <taxon>Fabaceae</taxon>
        <taxon>Papilionoideae</taxon>
        <taxon>50 kb inversion clade</taxon>
        <taxon>NPAAA clade</taxon>
        <taxon>Hologalegina</taxon>
        <taxon>IRL clade</taxon>
        <taxon>Trifolieae</taxon>
        <taxon>Trifolium</taxon>
    </lineage>
</organism>
<comment type="caution">
    <text evidence="1">The sequence shown here is derived from an EMBL/GenBank/DDBJ whole genome shotgun (WGS) entry which is preliminary data.</text>
</comment>
<feature type="non-terminal residue" evidence="1">
    <location>
        <position position="1"/>
    </location>
</feature>
<name>A0A392RHQ6_9FABA</name>
<proteinExistence type="predicted"/>
<evidence type="ECO:0000313" key="1">
    <source>
        <dbReference type="EMBL" id="MCI36138.1"/>
    </source>
</evidence>
<dbReference type="AlphaFoldDB" id="A0A392RHQ6"/>
<reference evidence="1 2" key="1">
    <citation type="journal article" date="2018" name="Front. Plant Sci.">
        <title>Red Clover (Trifolium pratense) and Zigzag Clover (T. medium) - A Picture of Genomic Similarities and Differences.</title>
        <authorList>
            <person name="Dluhosova J."/>
            <person name="Istvanek J."/>
            <person name="Nedelnik J."/>
            <person name="Repkova J."/>
        </authorList>
    </citation>
    <scope>NUCLEOTIDE SEQUENCE [LARGE SCALE GENOMIC DNA]</scope>
    <source>
        <strain evidence="2">cv. 10/8</strain>
        <tissue evidence="1">Leaf</tissue>
    </source>
</reference>
<dbReference type="EMBL" id="LXQA010230790">
    <property type="protein sequence ID" value="MCI36138.1"/>
    <property type="molecule type" value="Genomic_DNA"/>
</dbReference>
<dbReference type="Proteomes" id="UP000265520">
    <property type="component" value="Unassembled WGS sequence"/>
</dbReference>
<evidence type="ECO:0000313" key="2">
    <source>
        <dbReference type="Proteomes" id="UP000265520"/>
    </source>
</evidence>